<dbReference type="PANTHER" id="PTHR11202">
    <property type="entry name" value="SPROUTY-RELATED, EVH1 DOMAIN-CONTAINING PROTEIN FAMILY MEMBER"/>
    <property type="match status" value="1"/>
</dbReference>
<dbReference type="SMART" id="SM00461">
    <property type="entry name" value="WH1"/>
    <property type="match status" value="1"/>
</dbReference>
<dbReference type="InterPro" id="IPR011026">
    <property type="entry name" value="WAS_C"/>
</dbReference>
<keyword evidence="6" id="KW-0206">Cytoskeleton</keyword>
<feature type="compositionally biased region" description="Pro residues" evidence="8">
    <location>
        <begin position="379"/>
        <end position="395"/>
    </location>
</feature>
<keyword evidence="4" id="KW-0597">Phosphoprotein</keyword>
<dbReference type="PROSITE" id="PS50229">
    <property type="entry name" value="WH1"/>
    <property type="match status" value="1"/>
</dbReference>
<feature type="region of interest" description="Disordered" evidence="8">
    <location>
        <begin position="140"/>
        <end position="213"/>
    </location>
</feature>
<feature type="compositionally biased region" description="Basic and acidic residues" evidence="8">
    <location>
        <begin position="140"/>
        <end position="157"/>
    </location>
</feature>
<dbReference type="Proteomes" id="UP001108240">
    <property type="component" value="Unplaced"/>
</dbReference>
<dbReference type="InterPro" id="IPR000095">
    <property type="entry name" value="CRIB_dom"/>
</dbReference>
<feature type="region of interest" description="Disordered" evidence="8">
    <location>
        <begin position="278"/>
        <end position="605"/>
    </location>
</feature>
<protein>
    <submittedName>
        <fullName evidence="12">WASP actin nucleation promoting factor a</fullName>
    </submittedName>
</protein>
<dbReference type="GeneTree" id="ENSGT00730000110895"/>
<sequence>MKRATKGKGQESVGSSLLSQQENERLEHLLGRRCVSLSSAVVQLLMALPSDPNRWTPQQSGVVCFVKDSPQRSFFIRLYDIKAGNLVWEQEIYNQLMYKRTKPFFHTFPGDECQVGLNFADVAEADSFFAVVEEKISQRNNRFDKQQRKGQEYRDHGALPPLPPPNDSGTPTSSSMSPLVLSNSQNQITPSKSKKDKKEKDKKSKKKGFKLLKGDIGAPSGFTHVSHLGMSPSNLDPDLMKVLSCAGISEADMNDSETSQLIYDVIERSGGIEAVKKAVNQQEPTRPPVPSGHRGSLPQVPSGFSSAPPPLPQGRMGPLPPVPGQSSGPPSHRGSLPPTPARASASPQTPEGRGGTLPARSTSLGPLPPVPAGGRTGPLPQPPGSRSGPLPPPPGGRSGGLPTPPLPGERRESLTTVPGKRPGPQMSERRGSCLPPQPAEAAPPPLPPGVRSAPLPPPPRDNSQFLPPPPESDMSLPPPPSDFFPPPPCESFLPPPPEDFVNSVPPPHPFESNFPPQSKSSGFTPPPLPVSAKPSAGGPPPPPPPPPPPAAAPPMNFGSNPSPPSGAPSPASSGGEGGRGALLSQIQSGMKLKKVTTNPDPPPAALDTGEGIVGALMMVMQKRSKVIHSSAFSASVCLRFVRLGRSACEFPPAVSCSQ</sequence>
<evidence type="ECO:0000259" key="11">
    <source>
        <dbReference type="PROSITE" id="PS51082"/>
    </source>
</evidence>
<evidence type="ECO:0000256" key="8">
    <source>
        <dbReference type="SAM" id="MobiDB-lite"/>
    </source>
</evidence>
<dbReference type="GO" id="GO:0003779">
    <property type="term" value="F:actin binding"/>
    <property type="evidence" value="ECO:0007669"/>
    <property type="project" value="InterPro"/>
</dbReference>
<comment type="subcellular location">
    <subcellularLocation>
        <location evidence="2">Cytoplasm</location>
        <location evidence="2">Cytoskeleton</location>
    </subcellularLocation>
    <subcellularLocation>
        <location evidence="1">Nucleus</location>
    </subcellularLocation>
</comment>
<dbReference type="Ensembl" id="ENSCCRT00000118004.1">
    <property type="protein sequence ID" value="ENSCCRP00000106585.1"/>
    <property type="gene ID" value="ENSCCRG00000064091.1"/>
</dbReference>
<dbReference type="GO" id="GO:0005856">
    <property type="term" value="C:cytoskeleton"/>
    <property type="evidence" value="ECO:0007669"/>
    <property type="project" value="UniProtKB-SubCell"/>
</dbReference>
<evidence type="ECO:0000313" key="13">
    <source>
        <dbReference type="Proteomes" id="UP001108240"/>
    </source>
</evidence>
<dbReference type="Gene3D" id="3.90.810.10">
    <property type="entry name" value="CRIB domain"/>
    <property type="match status" value="2"/>
</dbReference>
<dbReference type="GO" id="GO:0007015">
    <property type="term" value="P:actin filament organization"/>
    <property type="evidence" value="ECO:0007669"/>
    <property type="project" value="InterPro"/>
</dbReference>
<evidence type="ECO:0000256" key="5">
    <source>
        <dbReference type="ARBA" id="ARBA00022737"/>
    </source>
</evidence>
<dbReference type="Gene3D" id="2.30.29.30">
    <property type="entry name" value="Pleckstrin-homology domain (PH domain)/Phosphotyrosine-binding domain (PTB)"/>
    <property type="match status" value="1"/>
</dbReference>
<dbReference type="PRINTS" id="PR01217">
    <property type="entry name" value="PRICHEXTENSN"/>
</dbReference>
<dbReference type="InterPro" id="IPR011993">
    <property type="entry name" value="PH-like_dom_sf"/>
</dbReference>
<dbReference type="InterPro" id="IPR003124">
    <property type="entry name" value="WH2_dom"/>
</dbReference>
<dbReference type="InterPro" id="IPR000697">
    <property type="entry name" value="WH1/EVH1_dom"/>
</dbReference>
<name>A0A9J7XL11_CYPCA</name>
<evidence type="ECO:0000256" key="2">
    <source>
        <dbReference type="ARBA" id="ARBA00004245"/>
    </source>
</evidence>
<evidence type="ECO:0000259" key="9">
    <source>
        <dbReference type="PROSITE" id="PS50108"/>
    </source>
</evidence>
<evidence type="ECO:0000313" key="12">
    <source>
        <dbReference type="Ensembl" id="ENSCCRP00000106585.1"/>
    </source>
</evidence>
<feature type="compositionally biased region" description="Pro residues" evidence="8">
    <location>
        <begin position="537"/>
        <end position="552"/>
    </location>
</feature>
<feature type="domain" description="WH2" evidence="11">
    <location>
        <begin position="578"/>
        <end position="595"/>
    </location>
</feature>
<dbReference type="OMA" id="RSACEFP"/>
<feature type="compositionally biased region" description="Pro residues" evidence="8">
    <location>
        <begin position="435"/>
        <end position="509"/>
    </location>
</feature>
<dbReference type="PROSITE" id="PS51082">
    <property type="entry name" value="WH2"/>
    <property type="match status" value="1"/>
</dbReference>
<keyword evidence="13" id="KW-1185">Reference proteome</keyword>
<evidence type="ECO:0000256" key="3">
    <source>
        <dbReference type="ARBA" id="ARBA00022490"/>
    </source>
</evidence>
<dbReference type="PROSITE" id="PS50108">
    <property type="entry name" value="CRIB"/>
    <property type="match status" value="1"/>
</dbReference>
<dbReference type="CDD" id="cd00132">
    <property type="entry name" value="CRIB"/>
    <property type="match status" value="1"/>
</dbReference>
<reference evidence="12" key="1">
    <citation type="submission" date="2025-08" db="UniProtKB">
        <authorList>
            <consortium name="Ensembl"/>
        </authorList>
    </citation>
    <scope>IDENTIFICATION</scope>
</reference>
<dbReference type="Pfam" id="PF02205">
    <property type="entry name" value="WH2"/>
    <property type="match status" value="1"/>
</dbReference>
<accession>A0A9J7XL11</accession>
<keyword evidence="3" id="KW-0963">Cytoplasm</keyword>
<dbReference type="PANTHER" id="PTHR11202:SF36">
    <property type="entry name" value="ACTIN NUCLEATION-PROMOTING FACTOR WASL"/>
    <property type="match status" value="1"/>
</dbReference>
<evidence type="ECO:0000256" key="4">
    <source>
        <dbReference type="ARBA" id="ARBA00022553"/>
    </source>
</evidence>
<evidence type="ECO:0000256" key="1">
    <source>
        <dbReference type="ARBA" id="ARBA00004123"/>
    </source>
</evidence>
<dbReference type="Pfam" id="PF00568">
    <property type="entry name" value="WH1"/>
    <property type="match status" value="1"/>
</dbReference>
<dbReference type="InterPro" id="IPR033927">
    <property type="entry name" value="WASPfam_EVH1"/>
</dbReference>
<dbReference type="SUPFAM" id="SSF47912">
    <property type="entry name" value="Wiscott-Aldrich syndrome protein, WASP, C-terminal domain"/>
    <property type="match status" value="2"/>
</dbReference>
<dbReference type="CDD" id="cd01205">
    <property type="entry name" value="EVH1_WASP-like"/>
    <property type="match status" value="1"/>
</dbReference>
<evidence type="ECO:0000259" key="10">
    <source>
        <dbReference type="PROSITE" id="PS50229"/>
    </source>
</evidence>
<reference evidence="12" key="2">
    <citation type="submission" date="2025-09" db="UniProtKB">
        <authorList>
            <consortium name="Ensembl"/>
        </authorList>
    </citation>
    <scope>IDENTIFICATION</scope>
</reference>
<feature type="compositionally biased region" description="Pro residues" evidence="8">
    <location>
        <begin position="307"/>
        <end position="323"/>
    </location>
</feature>
<feature type="domain" description="CRIB" evidence="9">
    <location>
        <begin position="216"/>
        <end position="229"/>
    </location>
</feature>
<dbReference type="InterPro" id="IPR036936">
    <property type="entry name" value="CRIB_dom_sf"/>
</dbReference>
<proteinExistence type="predicted"/>
<organism evidence="12 13">
    <name type="scientific">Cyprinus carpio carpio</name>
    <dbReference type="NCBI Taxonomy" id="630221"/>
    <lineage>
        <taxon>Eukaryota</taxon>
        <taxon>Metazoa</taxon>
        <taxon>Chordata</taxon>
        <taxon>Craniata</taxon>
        <taxon>Vertebrata</taxon>
        <taxon>Euteleostomi</taxon>
        <taxon>Actinopterygii</taxon>
        <taxon>Neopterygii</taxon>
        <taxon>Teleostei</taxon>
        <taxon>Ostariophysi</taxon>
        <taxon>Cypriniformes</taxon>
        <taxon>Cyprinidae</taxon>
        <taxon>Cyprininae</taxon>
        <taxon>Cyprinus</taxon>
    </lineage>
</organism>
<evidence type="ECO:0000256" key="7">
    <source>
        <dbReference type="ARBA" id="ARBA00023242"/>
    </source>
</evidence>
<dbReference type="FunFam" id="2.30.29.30:FF:000130">
    <property type="entry name" value="neural Wiskott-Aldrich syndrome protein"/>
    <property type="match status" value="1"/>
</dbReference>
<keyword evidence="5" id="KW-0677">Repeat</keyword>
<dbReference type="GO" id="GO:0005634">
    <property type="term" value="C:nucleus"/>
    <property type="evidence" value="ECO:0007669"/>
    <property type="project" value="UniProtKB-SubCell"/>
</dbReference>
<dbReference type="SMART" id="SM00246">
    <property type="entry name" value="WH2"/>
    <property type="match status" value="1"/>
</dbReference>
<dbReference type="Pfam" id="PF00786">
    <property type="entry name" value="PBD"/>
    <property type="match status" value="1"/>
</dbReference>
<dbReference type="AlphaFoldDB" id="A0A9J7XL11"/>
<evidence type="ECO:0000256" key="6">
    <source>
        <dbReference type="ARBA" id="ARBA00023212"/>
    </source>
</evidence>
<feature type="domain" description="WH1" evidence="10">
    <location>
        <begin position="30"/>
        <end position="139"/>
    </location>
</feature>
<feature type="compositionally biased region" description="Low complexity" evidence="8">
    <location>
        <begin position="170"/>
        <end position="184"/>
    </location>
</feature>
<dbReference type="SUPFAM" id="SSF50729">
    <property type="entry name" value="PH domain-like"/>
    <property type="match status" value="1"/>
</dbReference>
<keyword evidence="7" id="KW-0539">Nucleus</keyword>